<dbReference type="EMBL" id="JAXOVW010000056">
    <property type="protein sequence ID" value="MDZ5609283.1"/>
    <property type="molecule type" value="Genomic_DNA"/>
</dbReference>
<organism evidence="2 3">
    <name type="scientific">Bacillus bingmayongensis</name>
    <dbReference type="NCBI Taxonomy" id="1150157"/>
    <lineage>
        <taxon>Bacteria</taxon>
        <taxon>Bacillati</taxon>
        <taxon>Bacillota</taxon>
        <taxon>Bacilli</taxon>
        <taxon>Bacillales</taxon>
        <taxon>Bacillaceae</taxon>
        <taxon>Bacillus</taxon>
    </lineage>
</organism>
<sequence length="43" mass="5070">MAKKSNKALRPKQELRKRKKVHEGRGWTVKLLEILQEKEAKAN</sequence>
<accession>A0ABU5K0T6</accession>
<comment type="caution">
    <text evidence="2">The sequence shown here is derived from an EMBL/GenBank/DDBJ whole genome shotgun (WGS) entry which is preliminary data.</text>
</comment>
<name>A0ABU5K0T6_9BACI</name>
<reference evidence="3" key="1">
    <citation type="submission" date="2023-11" db="EMBL/GenBank/DDBJ databases">
        <title>Genome Sequence of Bacillus pseudomycoides stain BUPM19.</title>
        <authorList>
            <person name="Farhat A."/>
        </authorList>
    </citation>
    <scope>NUCLEOTIDE SEQUENCE [LARGE SCALE GENOMIC DNA]</scope>
    <source>
        <strain evidence="3">BUPM19</strain>
    </source>
</reference>
<protein>
    <submittedName>
        <fullName evidence="2">Uncharacterized protein</fullName>
    </submittedName>
</protein>
<dbReference type="RefSeq" id="WP_374218797.1">
    <property type="nucleotide sequence ID" value="NZ_JAXOVW010000056.1"/>
</dbReference>
<dbReference type="Proteomes" id="UP001291930">
    <property type="component" value="Unassembled WGS sequence"/>
</dbReference>
<evidence type="ECO:0000313" key="3">
    <source>
        <dbReference type="Proteomes" id="UP001291930"/>
    </source>
</evidence>
<evidence type="ECO:0000256" key="1">
    <source>
        <dbReference type="SAM" id="MobiDB-lite"/>
    </source>
</evidence>
<gene>
    <name evidence="2" type="ORF">U2I54_20005</name>
</gene>
<feature type="region of interest" description="Disordered" evidence="1">
    <location>
        <begin position="1"/>
        <end position="22"/>
    </location>
</feature>
<keyword evidence="3" id="KW-1185">Reference proteome</keyword>
<evidence type="ECO:0000313" key="2">
    <source>
        <dbReference type="EMBL" id="MDZ5609283.1"/>
    </source>
</evidence>
<proteinExistence type="predicted"/>